<protein>
    <recommendedName>
        <fullName evidence="5">Thiamine diphosphokinase</fullName>
        <ecNumber evidence="5">2.7.6.2</ecNumber>
    </recommendedName>
</protein>
<gene>
    <name evidence="7" type="ORF">GCM10008932_01370</name>
</gene>
<evidence type="ECO:0000256" key="1">
    <source>
        <dbReference type="ARBA" id="ARBA00022679"/>
    </source>
</evidence>
<dbReference type="Gene3D" id="3.40.50.10240">
    <property type="entry name" value="Thiamin pyrophosphokinase, catalytic domain"/>
    <property type="match status" value="1"/>
</dbReference>
<dbReference type="Pfam" id="PF04263">
    <property type="entry name" value="TPK_catalytic"/>
    <property type="match status" value="1"/>
</dbReference>
<evidence type="ECO:0000313" key="7">
    <source>
        <dbReference type="EMBL" id="GAA0352117.1"/>
    </source>
</evidence>
<keyword evidence="3" id="KW-0418">Kinase</keyword>
<dbReference type="InterPro" id="IPR053149">
    <property type="entry name" value="TPK"/>
</dbReference>
<dbReference type="InterPro" id="IPR007373">
    <property type="entry name" value="Thiamin_PyroPKinase_B1-bd"/>
</dbReference>
<keyword evidence="1" id="KW-0808">Transferase</keyword>
<organism evidence="7 8">
    <name type="scientific">Alkalibacterium iburiense</name>
    <dbReference type="NCBI Taxonomy" id="290589"/>
    <lineage>
        <taxon>Bacteria</taxon>
        <taxon>Bacillati</taxon>
        <taxon>Bacillota</taxon>
        <taxon>Bacilli</taxon>
        <taxon>Lactobacillales</taxon>
        <taxon>Carnobacteriaceae</taxon>
        <taxon>Alkalibacterium</taxon>
    </lineage>
</organism>
<accession>A0ABN0X1D0</accession>
<dbReference type="EC" id="2.7.6.2" evidence="5"/>
<dbReference type="PANTHER" id="PTHR41299">
    <property type="entry name" value="THIAMINE PYROPHOSPHOKINASE"/>
    <property type="match status" value="1"/>
</dbReference>
<evidence type="ECO:0000256" key="4">
    <source>
        <dbReference type="ARBA" id="ARBA00022840"/>
    </source>
</evidence>
<dbReference type="Pfam" id="PF04265">
    <property type="entry name" value="TPK_B1_binding"/>
    <property type="match status" value="1"/>
</dbReference>
<dbReference type="InterPro" id="IPR036371">
    <property type="entry name" value="TPK_B1-bd_sf"/>
</dbReference>
<feature type="domain" description="Thiamin pyrophosphokinase thiamin-binding" evidence="6">
    <location>
        <begin position="144"/>
        <end position="207"/>
    </location>
</feature>
<evidence type="ECO:0000256" key="2">
    <source>
        <dbReference type="ARBA" id="ARBA00022741"/>
    </source>
</evidence>
<dbReference type="InterPro" id="IPR036759">
    <property type="entry name" value="TPK_catalytic_sf"/>
</dbReference>
<dbReference type="CDD" id="cd07995">
    <property type="entry name" value="TPK"/>
    <property type="match status" value="1"/>
</dbReference>
<evidence type="ECO:0000313" key="8">
    <source>
        <dbReference type="Proteomes" id="UP001501166"/>
    </source>
</evidence>
<dbReference type="SUPFAM" id="SSF63862">
    <property type="entry name" value="Thiamin pyrophosphokinase, substrate-binding domain"/>
    <property type="match status" value="1"/>
</dbReference>
<dbReference type="InterPro" id="IPR006282">
    <property type="entry name" value="Thi_PPkinase"/>
</dbReference>
<dbReference type="SUPFAM" id="SSF63999">
    <property type="entry name" value="Thiamin pyrophosphokinase, catalytic domain"/>
    <property type="match status" value="1"/>
</dbReference>
<dbReference type="RefSeq" id="WP_343752965.1">
    <property type="nucleotide sequence ID" value="NZ_BAAACW010000016.1"/>
</dbReference>
<dbReference type="InterPro" id="IPR007371">
    <property type="entry name" value="TPK_catalytic"/>
</dbReference>
<dbReference type="SMART" id="SM00983">
    <property type="entry name" value="TPK_B1_binding"/>
    <property type="match status" value="1"/>
</dbReference>
<name>A0ABN0X1D0_9LACT</name>
<reference evidence="7 8" key="1">
    <citation type="journal article" date="2019" name="Int. J. Syst. Evol. Microbiol.">
        <title>The Global Catalogue of Microorganisms (GCM) 10K type strain sequencing project: providing services to taxonomists for standard genome sequencing and annotation.</title>
        <authorList>
            <consortium name="The Broad Institute Genomics Platform"/>
            <consortium name="The Broad Institute Genome Sequencing Center for Infectious Disease"/>
            <person name="Wu L."/>
            <person name="Ma J."/>
        </authorList>
    </citation>
    <scope>NUCLEOTIDE SEQUENCE [LARGE SCALE GENOMIC DNA]</scope>
    <source>
        <strain evidence="7 8">JCM 12662</strain>
    </source>
</reference>
<sequence>MYKVTHIVLGAPDPDAVFPEPHPNDAVIGVDRGAIECYKRDIPLTLALGDFDSISIEEKENIKAFSKQTNEFPADKDDTDTELALELALTDYPSENIILYNWLGGRADHLMSILHLIYQPRFEKIIEKIIFKNEKNHVQFFMPGNHEIKADDSMSYISFIGMTPIEKLTLKNLKYPLENASYAHPVSLVSNEMLGSECQFSFEKGLLGVIQSRD</sequence>
<keyword evidence="4" id="KW-0067">ATP-binding</keyword>
<dbReference type="PANTHER" id="PTHR41299:SF1">
    <property type="entry name" value="THIAMINE PYROPHOSPHOKINASE"/>
    <property type="match status" value="1"/>
</dbReference>
<proteinExistence type="predicted"/>
<dbReference type="Proteomes" id="UP001501166">
    <property type="component" value="Unassembled WGS sequence"/>
</dbReference>
<evidence type="ECO:0000256" key="3">
    <source>
        <dbReference type="ARBA" id="ARBA00022777"/>
    </source>
</evidence>
<comment type="caution">
    <text evidence="7">The sequence shown here is derived from an EMBL/GenBank/DDBJ whole genome shotgun (WGS) entry which is preliminary data.</text>
</comment>
<keyword evidence="8" id="KW-1185">Reference proteome</keyword>
<evidence type="ECO:0000259" key="6">
    <source>
        <dbReference type="SMART" id="SM00983"/>
    </source>
</evidence>
<dbReference type="NCBIfam" id="TIGR01378">
    <property type="entry name" value="thi_PPkinase"/>
    <property type="match status" value="1"/>
</dbReference>
<evidence type="ECO:0000256" key="5">
    <source>
        <dbReference type="NCBIfam" id="TIGR01378"/>
    </source>
</evidence>
<dbReference type="EMBL" id="BAAACW010000016">
    <property type="protein sequence ID" value="GAA0352117.1"/>
    <property type="molecule type" value="Genomic_DNA"/>
</dbReference>
<keyword evidence="2" id="KW-0547">Nucleotide-binding</keyword>